<dbReference type="SUPFAM" id="SSF46894">
    <property type="entry name" value="C-terminal effector domain of the bipartite response regulators"/>
    <property type="match status" value="1"/>
</dbReference>
<sequence length="864" mass="91718">MMREWPLIGRSEELEFIGSAMRRRDAARGVVLAGGAGVGKTRLAREVVALERRRGARVWWVSATECARAVPLGAFAELHAEPGDPHTVVTRAVEWIAGGPDPVVVAVDDAHLLDDLSALVVNQLVLHRRATVVLTVRSGEPTPDAIAAVWKDEHLERLETQPLSERETGALVAAALEGTVESGTIRRLWRLSRGNVLFLRQLVGSSAFRREGQVWRLAGEVEVPAILSDLVDVRMSVLPSDVRTVVDLLALSEPLPVDLLDTMVERGAVERAEDAGVVAVDTGEEHWDARLAHPLFGEVRRAAMGRLRARRLRGEIATALADSASRQSDVPIRRAVLLLESDLAADAPLFVQVGAHALGLCEFQLADRLGRAAVTAGGGFPAQAIVAYAAMWSARPDLAEVELAALTDLAADDADYVRAMITRATNLAYLLNNPDQGRAVLAEAVDRVANPSLRDTLRAQRAMIDSCAGDVESARTIAREVLSADDVLDATVLFGSVALVVWAAATGREEMTAHAVRGEAACDRLADFANYRSPLMTQYVFGLVWAGRFDLAAAATTRYHAAVGDNPYASVGLLTGFILLARGDLEAATDELRQARRDMAMLASAGAGTYYGTLITATQCLAMHGDLDEARAARTEMRRQRAACAALHIPMELLAESWVAAAEGNTSAALAFAHDAAASARQLGQPMHTVLALHTATRFGDTTTAAELADLATRVDGPRAQAAAAHAAALAGGDPAALLTAATAFEDMGDRLSAADAAAQAAVAFRHQGRKGSGNLAAARALRLSADCGGPPTPAVSLVANPLPLSAREREIITLAAEGLTNREIAEQLMLSRRTVEGHLYRASNKLGITSRQEFAAVLGLGDQ</sequence>
<dbReference type="InterPro" id="IPR016032">
    <property type="entry name" value="Sig_transdc_resp-reg_C-effctor"/>
</dbReference>
<feature type="domain" description="HTH luxR-type" evidence="4">
    <location>
        <begin position="798"/>
        <end position="863"/>
    </location>
</feature>
<dbReference type="PRINTS" id="PR00038">
    <property type="entry name" value="HTHLUXR"/>
</dbReference>
<dbReference type="Pfam" id="PF00196">
    <property type="entry name" value="GerE"/>
    <property type="match status" value="1"/>
</dbReference>
<dbReference type="SUPFAM" id="SSF52540">
    <property type="entry name" value="P-loop containing nucleoside triphosphate hydrolases"/>
    <property type="match status" value="1"/>
</dbReference>
<evidence type="ECO:0000256" key="2">
    <source>
        <dbReference type="ARBA" id="ARBA00022840"/>
    </source>
</evidence>
<dbReference type="Gene3D" id="3.40.50.300">
    <property type="entry name" value="P-loop containing nucleotide triphosphate hydrolases"/>
    <property type="match status" value="1"/>
</dbReference>
<evidence type="ECO:0000313" key="6">
    <source>
        <dbReference type="Proteomes" id="UP000515512"/>
    </source>
</evidence>
<evidence type="ECO:0000256" key="1">
    <source>
        <dbReference type="ARBA" id="ARBA00022741"/>
    </source>
</evidence>
<dbReference type="GO" id="GO:0006355">
    <property type="term" value="P:regulation of DNA-templated transcription"/>
    <property type="evidence" value="ECO:0007669"/>
    <property type="project" value="InterPro"/>
</dbReference>
<accession>A0A7D6V976</accession>
<dbReference type="AlphaFoldDB" id="A0A7D6V976"/>
<dbReference type="CDD" id="cd06170">
    <property type="entry name" value="LuxR_C_like"/>
    <property type="match status" value="1"/>
</dbReference>
<feature type="coiled-coil region" evidence="3">
    <location>
        <begin position="578"/>
        <end position="605"/>
    </location>
</feature>
<proteinExistence type="predicted"/>
<dbReference type="Gene3D" id="1.10.10.10">
    <property type="entry name" value="Winged helix-like DNA-binding domain superfamily/Winged helix DNA-binding domain"/>
    <property type="match status" value="1"/>
</dbReference>
<dbReference type="GO" id="GO:0003677">
    <property type="term" value="F:DNA binding"/>
    <property type="evidence" value="ECO:0007669"/>
    <property type="project" value="InterPro"/>
</dbReference>
<keyword evidence="6" id="KW-1185">Reference proteome</keyword>
<evidence type="ECO:0000313" key="5">
    <source>
        <dbReference type="EMBL" id="QLY29331.1"/>
    </source>
</evidence>
<keyword evidence="2" id="KW-0067">ATP-binding</keyword>
<dbReference type="Proteomes" id="UP000515512">
    <property type="component" value="Chromosome"/>
</dbReference>
<evidence type="ECO:0000259" key="4">
    <source>
        <dbReference type="PROSITE" id="PS50043"/>
    </source>
</evidence>
<dbReference type="PROSITE" id="PS00622">
    <property type="entry name" value="HTH_LUXR_1"/>
    <property type="match status" value="1"/>
</dbReference>
<reference evidence="5 6" key="1">
    <citation type="submission" date="2020-07" db="EMBL/GenBank/DDBJ databases">
        <authorList>
            <person name="Zhuang K."/>
            <person name="Ran Y."/>
        </authorList>
    </citation>
    <scope>NUCLEOTIDE SEQUENCE [LARGE SCALE GENOMIC DNA]</scope>
    <source>
        <strain evidence="5 6">WCH-YHL-001</strain>
    </source>
</reference>
<dbReference type="PANTHER" id="PTHR16305">
    <property type="entry name" value="TESTICULAR SOLUBLE ADENYLYL CYCLASE"/>
    <property type="match status" value="1"/>
</dbReference>
<keyword evidence="1" id="KW-0547">Nucleotide-binding</keyword>
<dbReference type="PROSITE" id="PS50043">
    <property type="entry name" value="HTH_LUXR_2"/>
    <property type="match status" value="1"/>
</dbReference>
<dbReference type="GO" id="GO:0005524">
    <property type="term" value="F:ATP binding"/>
    <property type="evidence" value="ECO:0007669"/>
    <property type="project" value="UniProtKB-KW"/>
</dbReference>
<dbReference type="GO" id="GO:0004016">
    <property type="term" value="F:adenylate cyclase activity"/>
    <property type="evidence" value="ECO:0007669"/>
    <property type="project" value="TreeGrafter"/>
</dbReference>
<dbReference type="SMART" id="SM00421">
    <property type="entry name" value="HTH_LUXR"/>
    <property type="match status" value="1"/>
</dbReference>
<dbReference type="Pfam" id="PF13191">
    <property type="entry name" value="AAA_16"/>
    <property type="match status" value="1"/>
</dbReference>
<dbReference type="InterPro" id="IPR036388">
    <property type="entry name" value="WH-like_DNA-bd_sf"/>
</dbReference>
<dbReference type="GO" id="GO:0005737">
    <property type="term" value="C:cytoplasm"/>
    <property type="evidence" value="ECO:0007669"/>
    <property type="project" value="TreeGrafter"/>
</dbReference>
<dbReference type="EMBL" id="CP059399">
    <property type="protein sequence ID" value="QLY29331.1"/>
    <property type="molecule type" value="Genomic_DNA"/>
</dbReference>
<gene>
    <name evidence="5" type="ORF">H0264_29245</name>
</gene>
<name>A0A7D6V976_9NOCA</name>
<dbReference type="InterPro" id="IPR041664">
    <property type="entry name" value="AAA_16"/>
</dbReference>
<dbReference type="InterPro" id="IPR000792">
    <property type="entry name" value="Tscrpt_reg_LuxR_C"/>
</dbReference>
<organism evidence="5 6">
    <name type="scientific">Nocardia huaxiensis</name>
    <dbReference type="NCBI Taxonomy" id="2755382"/>
    <lineage>
        <taxon>Bacteria</taxon>
        <taxon>Bacillati</taxon>
        <taxon>Actinomycetota</taxon>
        <taxon>Actinomycetes</taxon>
        <taxon>Mycobacteriales</taxon>
        <taxon>Nocardiaceae</taxon>
        <taxon>Nocardia</taxon>
    </lineage>
</organism>
<dbReference type="InterPro" id="IPR027417">
    <property type="entry name" value="P-loop_NTPase"/>
</dbReference>
<evidence type="ECO:0000256" key="3">
    <source>
        <dbReference type="SAM" id="Coils"/>
    </source>
</evidence>
<dbReference type="PANTHER" id="PTHR16305:SF35">
    <property type="entry name" value="TRANSCRIPTIONAL ACTIVATOR DOMAIN"/>
    <property type="match status" value="1"/>
</dbReference>
<dbReference type="KEGG" id="nhu:H0264_29245"/>
<keyword evidence="3" id="KW-0175">Coiled coil</keyword>
<protein>
    <submittedName>
        <fullName evidence="5">Helix-turn-helix transcriptional regulator</fullName>
    </submittedName>
</protein>